<keyword evidence="1" id="KW-0472">Membrane</keyword>
<proteinExistence type="predicted"/>
<keyword evidence="3" id="KW-1185">Reference proteome</keyword>
<evidence type="ECO:0008006" key="4">
    <source>
        <dbReference type="Google" id="ProtNLM"/>
    </source>
</evidence>
<protein>
    <recommendedName>
        <fullName evidence="4">Sulfotransferase domain-containing protein</fullName>
    </recommendedName>
</protein>
<sequence length="403" mass="45723">MSRNEEDTSMMRKRTTNITRDISIDSQNPAHDYEIKPHPKRMRQLLSCGRFLLVTGLLSMFGLLLLAISGIDPAPSNFVSHKIESSSVPSTHASNAAVTTQDWSQCAAYVPKSNARMKAANKTEPLWLPAYPTSLPGKTGGAIYSGFLSALTGIDSASRNYYRSSKKLKRCHYIDDPNDKGITCEIVHPIVPCERPHPSAQSANFGKVVLVAIRNPITAFPAYHQEKAEKYHNTNGQVDKSEWVTFRDQWVGNATHNPLFDEWKKFVVEWRDMSPYSVSLYLPHEWWPDEVKGLILIKQLTEVLKNEGLPVMFKTTTYTHPGKPSDLECMWYKKVRELMIAEEKNRIEEGWYTPDYQPEQRQLLAVELTKFAAQVSEGDSRPGDEQLLAILNEYRDSILSSKS</sequence>
<evidence type="ECO:0000256" key="1">
    <source>
        <dbReference type="SAM" id="Phobius"/>
    </source>
</evidence>
<feature type="transmembrane region" description="Helical" evidence="1">
    <location>
        <begin position="51"/>
        <end position="71"/>
    </location>
</feature>
<evidence type="ECO:0000313" key="3">
    <source>
        <dbReference type="Proteomes" id="UP001530400"/>
    </source>
</evidence>
<accession>A0ABD3P711</accession>
<name>A0ABD3P711_9STRA</name>
<dbReference type="AlphaFoldDB" id="A0ABD3P711"/>
<keyword evidence="1" id="KW-0812">Transmembrane</keyword>
<gene>
    <name evidence="2" type="ORF">ACHAWO_003265</name>
</gene>
<reference evidence="2 3" key="1">
    <citation type="submission" date="2024-10" db="EMBL/GenBank/DDBJ databases">
        <title>Updated reference genomes for cyclostephanoid diatoms.</title>
        <authorList>
            <person name="Roberts W.R."/>
            <person name="Alverson A.J."/>
        </authorList>
    </citation>
    <scope>NUCLEOTIDE SEQUENCE [LARGE SCALE GENOMIC DNA]</scope>
    <source>
        <strain evidence="2 3">AJA010-31</strain>
    </source>
</reference>
<comment type="caution">
    <text evidence="2">The sequence shown here is derived from an EMBL/GenBank/DDBJ whole genome shotgun (WGS) entry which is preliminary data.</text>
</comment>
<organism evidence="2 3">
    <name type="scientific">Cyclotella atomus</name>
    <dbReference type="NCBI Taxonomy" id="382360"/>
    <lineage>
        <taxon>Eukaryota</taxon>
        <taxon>Sar</taxon>
        <taxon>Stramenopiles</taxon>
        <taxon>Ochrophyta</taxon>
        <taxon>Bacillariophyta</taxon>
        <taxon>Coscinodiscophyceae</taxon>
        <taxon>Thalassiosirophycidae</taxon>
        <taxon>Stephanodiscales</taxon>
        <taxon>Stephanodiscaceae</taxon>
        <taxon>Cyclotella</taxon>
    </lineage>
</organism>
<dbReference type="Proteomes" id="UP001530400">
    <property type="component" value="Unassembled WGS sequence"/>
</dbReference>
<keyword evidence="1" id="KW-1133">Transmembrane helix</keyword>
<evidence type="ECO:0000313" key="2">
    <source>
        <dbReference type="EMBL" id="KAL3783559.1"/>
    </source>
</evidence>
<dbReference type="EMBL" id="JALLPJ020000760">
    <property type="protein sequence ID" value="KAL3783559.1"/>
    <property type="molecule type" value="Genomic_DNA"/>
</dbReference>